<dbReference type="Pfam" id="PF06042">
    <property type="entry name" value="NTP_transf_6"/>
    <property type="match status" value="1"/>
</dbReference>
<comment type="caution">
    <text evidence="1">The sequence shown here is derived from an EMBL/GenBank/DDBJ whole genome shotgun (WGS) entry which is preliminary data.</text>
</comment>
<reference evidence="1 2" key="1">
    <citation type="submission" date="2020-09" db="EMBL/GenBank/DDBJ databases">
        <title>Paenibacillus sp. CAU 1523 isolated from sand of Haeundae Beach.</title>
        <authorList>
            <person name="Kim W."/>
        </authorList>
    </citation>
    <scope>NUCLEOTIDE SEQUENCE [LARGE SCALE GENOMIC DNA]</scope>
    <source>
        <strain evidence="1 2">CAU 1523</strain>
    </source>
</reference>
<accession>A0ABR9AYP9</accession>
<dbReference type="EMBL" id="JACYTN010000007">
    <property type="protein sequence ID" value="MBD8499016.1"/>
    <property type="molecule type" value="Genomic_DNA"/>
</dbReference>
<dbReference type="PANTHER" id="PTHR39166:SF1">
    <property type="entry name" value="BLL1166 PROTEIN"/>
    <property type="match status" value="1"/>
</dbReference>
<name>A0ABR9AYP9_9BACL</name>
<dbReference type="RefSeq" id="WP_192025368.1">
    <property type="nucleotide sequence ID" value="NZ_JACYTN010000007.1"/>
</dbReference>
<keyword evidence="2" id="KW-1185">Reference proteome</keyword>
<proteinExistence type="predicted"/>
<evidence type="ECO:0000313" key="2">
    <source>
        <dbReference type="Proteomes" id="UP000634529"/>
    </source>
</evidence>
<dbReference type="PANTHER" id="PTHR39166">
    <property type="entry name" value="BLL1166 PROTEIN"/>
    <property type="match status" value="1"/>
</dbReference>
<dbReference type="Proteomes" id="UP000634529">
    <property type="component" value="Unassembled WGS sequence"/>
</dbReference>
<protein>
    <submittedName>
        <fullName evidence="1">Nucleotidyltransferase family protein</fullName>
    </submittedName>
</protein>
<organism evidence="1 2">
    <name type="scientific">Paenibacillus arenosi</name>
    <dbReference type="NCBI Taxonomy" id="2774142"/>
    <lineage>
        <taxon>Bacteria</taxon>
        <taxon>Bacillati</taxon>
        <taxon>Bacillota</taxon>
        <taxon>Bacilli</taxon>
        <taxon>Bacillales</taxon>
        <taxon>Paenibacillaceae</taxon>
        <taxon>Paenibacillus</taxon>
    </lineage>
</organism>
<evidence type="ECO:0000313" key="1">
    <source>
        <dbReference type="EMBL" id="MBD8499016.1"/>
    </source>
</evidence>
<sequence>MRLLQEQLITIMRANNYLLRDLSLIKQLNLPHWCIAAGYVRNAIWDYMHGYAAPTLLNDVDILYYDPDHLCEDTEKQYAAVLREQVGDYNWSIKNQARMHLRNNAIPYVSVEDAMKRWPETATATGIYLDDENQIKIVAPHGLDDLFALVIRRSPYFHDRDYLHTRINQKKWLGTYPKLRVIE</sequence>
<dbReference type="InterPro" id="IPR009267">
    <property type="entry name" value="NTP_transf_6"/>
</dbReference>
<gene>
    <name evidence="1" type="ORF">IFO66_11950</name>
</gene>